<dbReference type="FunFam" id="3.10.290.10:FF:000003">
    <property type="entry name" value="Pseudouridine synthase"/>
    <property type="match status" value="1"/>
</dbReference>
<dbReference type="GO" id="GO:0003723">
    <property type="term" value="F:RNA binding"/>
    <property type="evidence" value="ECO:0007669"/>
    <property type="project" value="UniProtKB-KW"/>
</dbReference>
<accession>A0A679ICY0</accession>
<feature type="region of interest" description="Disordered" evidence="5">
    <location>
        <begin position="305"/>
        <end position="356"/>
    </location>
</feature>
<dbReference type="InterPro" id="IPR018496">
    <property type="entry name" value="PsdUridine_synth_RsuA/RluB_CS"/>
</dbReference>
<dbReference type="SUPFAM" id="SSF55174">
    <property type="entry name" value="Alpha-L RNA-binding motif"/>
    <property type="match status" value="1"/>
</dbReference>
<dbReference type="PANTHER" id="PTHR47683:SF3">
    <property type="entry name" value="RIBOSOMAL LARGE SUBUNIT PSEUDOURIDINE SYNTHASE B"/>
    <property type="match status" value="1"/>
</dbReference>
<feature type="region of interest" description="Disordered" evidence="5">
    <location>
        <begin position="1"/>
        <end position="30"/>
    </location>
</feature>
<dbReference type="Pfam" id="PF00849">
    <property type="entry name" value="PseudoU_synth_2"/>
    <property type="match status" value="1"/>
</dbReference>
<evidence type="ECO:0000256" key="3">
    <source>
        <dbReference type="ARBA" id="ARBA00023235"/>
    </source>
</evidence>
<dbReference type="PROSITE" id="PS01149">
    <property type="entry name" value="PSI_RSU"/>
    <property type="match status" value="1"/>
</dbReference>
<organism evidence="6 7">
    <name type="scientific">Fluviibacter phosphoraccumulans</name>
    <dbReference type="NCBI Taxonomy" id="1751046"/>
    <lineage>
        <taxon>Bacteria</taxon>
        <taxon>Pseudomonadati</taxon>
        <taxon>Pseudomonadota</taxon>
        <taxon>Betaproteobacteria</taxon>
        <taxon>Rhodocyclales</taxon>
        <taxon>Fluviibacteraceae</taxon>
        <taxon>Fluviibacter</taxon>
    </lineage>
</organism>
<dbReference type="CDD" id="cd00165">
    <property type="entry name" value="S4"/>
    <property type="match status" value="1"/>
</dbReference>
<dbReference type="InterPro" id="IPR036986">
    <property type="entry name" value="S4_RNA-bd_sf"/>
</dbReference>
<dbReference type="InterPro" id="IPR000748">
    <property type="entry name" value="PsdUridine_synth_RsuA/RluB/E/F"/>
</dbReference>
<dbReference type="SUPFAM" id="SSF55120">
    <property type="entry name" value="Pseudouridine synthase"/>
    <property type="match status" value="1"/>
</dbReference>
<evidence type="ECO:0000313" key="7">
    <source>
        <dbReference type="Proteomes" id="UP000463961"/>
    </source>
</evidence>
<protein>
    <recommendedName>
        <fullName evidence="4">Pseudouridine synthase</fullName>
        <ecNumber evidence="4">5.4.99.-</ecNumber>
    </recommendedName>
</protein>
<gene>
    <name evidence="6" type="ORF">ICHIAU1_18190</name>
</gene>
<dbReference type="InterPro" id="IPR006145">
    <property type="entry name" value="PsdUridine_synth_RsuA/RluA"/>
</dbReference>
<dbReference type="GO" id="GO:0120159">
    <property type="term" value="F:rRNA pseudouridine synthase activity"/>
    <property type="evidence" value="ECO:0007669"/>
    <property type="project" value="UniProtKB-ARBA"/>
</dbReference>
<evidence type="ECO:0000256" key="1">
    <source>
        <dbReference type="ARBA" id="ARBA00008348"/>
    </source>
</evidence>
<dbReference type="InterPro" id="IPR042092">
    <property type="entry name" value="PsdUridine_s_RsuA/RluB/E/F_cat"/>
</dbReference>
<evidence type="ECO:0000313" key="6">
    <source>
        <dbReference type="EMBL" id="BBU69536.1"/>
    </source>
</evidence>
<evidence type="ECO:0000256" key="4">
    <source>
        <dbReference type="RuleBase" id="RU003887"/>
    </source>
</evidence>
<dbReference type="SMART" id="SM00363">
    <property type="entry name" value="S4"/>
    <property type="match status" value="1"/>
</dbReference>
<sequence length="356" mass="38609">MPAPRKPAAPRKPTTRPAAPRRPKPVVSAPVCDEPEFLDADLDASFEDEVSSAPLRKASANAGERLQKLLAQCGLGGRREMEEWITAGRVQVNGEPATLGQRVLPGDRVKVNGRLVNLHGATRAPQVLLYHKPEGEIVSRSDPAGRPNVFTNLPRVRGGKWIAVGRLDFNTSGLLLFTTSGALANALMHPRHEMIREYAVRVLGPMDDEAKDQLKKGVELEDGPAALKSIEDAGGEGANQWYRVTITEGRNREVRRLFEAVGRTVSRLIRVRYGPFLLPPRLKRGQSLLVEDADVEKLVKSLGADAEGPSRNVGQKVRGARPGGRPAPRGRAQARSQGKGAAPKRSSPRPAAKKPL</sequence>
<comment type="similarity">
    <text evidence="1 4">Belongs to the pseudouridine synthase RsuA family.</text>
</comment>
<dbReference type="RefSeq" id="WP_162049760.1">
    <property type="nucleotide sequence ID" value="NZ_AP019011.1"/>
</dbReference>
<dbReference type="InterPro" id="IPR002942">
    <property type="entry name" value="S4_RNA-bd"/>
</dbReference>
<dbReference type="InterPro" id="IPR020094">
    <property type="entry name" value="TruA/RsuA/RluB/E/F_N"/>
</dbReference>
<dbReference type="PROSITE" id="PS50889">
    <property type="entry name" value="S4"/>
    <property type="match status" value="1"/>
</dbReference>
<dbReference type="GO" id="GO:0000455">
    <property type="term" value="P:enzyme-directed rRNA pseudouridine synthesis"/>
    <property type="evidence" value="ECO:0007669"/>
    <property type="project" value="UniProtKB-ARBA"/>
</dbReference>
<proteinExistence type="inferred from homology"/>
<dbReference type="Gene3D" id="3.30.70.1560">
    <property type="entry name" value="Alpha-L RNA-binding motif"/>
    <property type="match status" value="1"/>
</dbReference>
<dbReference type="Proteomes" id="UP000463961">
    <property type="component" value="Chromosome"/>
</dbReference>
<keyword evidence="3 4" id="KW-0413">Isomerase</keyword>
<dbReference type="CDD" id="cd02556">
    <property type="entry name" value="PseudoU_synth_RluB"/>
    <property type="match status" value="1"/>
</dbReference>
<dbReference type="GO" id="GO:0005829">
    <property type="term" value="C:cytosol"/>
    <property type="evidence" value="ECO:0007669"/>
    <property type="project" value="UniProtKB-ARBA"/>
</dbReference>
<reference evidence="7" key="1">
    <citation type="submission" date="2020-01" db="EMBL/GenBank/DDBJ databases">
        <title>Phosphoaccumulans saitamaens gen. nov., sp. nov., a polyphosphate accumulating bacterium isolated from surface river water.</title>
        <authorList>
            <person name="Watanabe K."/>
            <person name="Suda W."/>
        </authorList>
    </citation>
    <scope>NUCLEOTIDE SEQUENCE [LARGE SCALE GENOMIC DNA]</scope>
    <source>
        <strain evidence="7">ICHIAU1</strain>
    </source>
</reference>
<dbReference type="PANTHER" id="PTHR47683">
    <property type="entry name" value="PSEUDOURIDINE SYNTHASE FAMILY PROTEIN-RELATED"/>
    <property type="match status" value="1"/>
</dbReference>
<dbReference type="Pfam" id="PF01479">
    <property type="entry name" value="S4"/>
    <property type="match status" value="1"/>
</dbReference>
<dbReference type="Gene3D" id="3.30.70.580">
    <property type="entry name" value="Pseudouridine synthase I, catalytic domain, N-terminal subdomain"/>
    <property type="match status" value="1"/>
</dbReference>
<dbReference type="NCBIfam" id="NF007976">
    <property type="entry name" value="PRK10700.1"/>
    <property type="match status" value="1"/>
</dbReference>
<dbReference type="InterPro" id="IPR020103">
    <property type="entry name" value="PsdUridine_synth_cat_dom_sf"/>
</dbReference>
<dbReference type="AlphaFoldDB" id="A0A679ICY0"/>
<keyword evidence="7" id="KW-1185">Reference proteome</keyword>
<evidence type="ECO:0000256" key="5">
    <source>
        <dbReference type="SAM" id="MobiDB-lite"/>
    </source>
</evidence>
<dbReference type="OrthoDB" id="9807213at2"/>
<dbReference type="EMBL" id="AP022345">
    <property type="protein sequence ID" value="BBU69536.1"/>
    <property type="molecule type" value="Genomic_DNA"/>
</dbReference>
<dbReference type="EC" id="5.4.99.-" evidence="4"/>
<dbReference type="InterPro" id="IPR050343">
    <property type="entry name" value="RsuA_PseudoU_synthase"/>
</dbReference>
<dbReference type="NCBIfam" id="TIGR00093">
    <property type="entry name" value="pseudouridine synthase"/>
    <property type="match status" value="1"/>
</dbReference>
<dbReference type="Gene3D" id="3.10.290.10">
    <property type="entry name" value="RNA-binding S4 domain"/>
    <property type="match status" value="1"/>
</dbReference>
<dbReference type="FunFam" id="3.30.70.1560:FF:000001">
    <property type="entry name" value="Pseudouridine synthase"/>
    <property type="match status" value="1"/>
</dbReference>
<keyword evidence="2" id="KW-0694">RNA-binding</keyword>
<feature type="compositionally biased region" description="Low complexity" evidence="5">
    <location>
        <begin position="323"/>
        <end position="350"/>
    </location>
</feature>
<evidence type="ECO:0000256" key="2">
    <source>
        <dbReference type="ARBA" id="ARBA00022884"/>
    </source>
</evidence>
<name>A0A679ICY0_9RHOO</name>